<reference evidence="1 2" key="1">
    <citation type="submission" date="2021-05" db="EMBL/GenBank/DDBJ databases">
        <title>A Polyphasic approach of four new species of the genus Ohtaekwangia: Ohtaekwangia histidinii sp. nov., Ohtaekwangia cretensis sp. nov., Ohtaekwangia indiensis sp. nov., Ohtaekwangia reichenbachii sp. nov. from diverse environment.</title>
        <authorList>
            <person name="Octaviana S."/>
        </authorList>
    </citation>
    <scope>NUCLEOTIDE SEQUENCE [LARGE SCALE GENOMIC DNA]</scope>
    <source>
        <strain evidence="1 2">PWU20</strain>
    </source>
</reference>
<sequence>ITASQYDAASTGGSQCQQRFGFKIPKLLADMLYARCWHGARIGHSQAYYQLLAKQTGAIQRP</sequence>
<gene>
    <name evidence="1" type="ORF">KK060_17180</name>
</gene>
<evidence type="ECO:0000313" key="2">
    <source>
        <dbReference type="Proteomes" id="UP000772618"/>
    </source>
</evidence>
<dbReference type="RefSeq" id="WP_254154986.1">
    <property type="nucleotide sequence ID" value="NZ_JAHESD010000044.1"/>
</dbReference>
<protein>
    <submittedName>
        <fullName evidence="1">Uncharacterized protein</fullName>
    </submittedName>
</protein>
<organism evidence="1 2">
    <name type="scientific">Chryseosolibacter indicus</name>
    <dbReference type="NCBI Taxonomy" id="2782351"/>
    <lineage>
        <taxon>Bacteria</taxon>
        <taxon>Pseudomonadati</taxon>
        <taxon>Bacteroidota</taxon>
        <taxon>Cytophagia</taxon>
        <taxon>Cytophagales</taxon>
        <taxon>Chryseotaleaceae</taxon>
        <taxon>Chryseosolibacter</taxon>
    </lineage>
</organism>
<dbReference type="EMBL" id="JAHESD010000044">
    <property type="protein sequence ID" value="MBT1705029.1"/>
    <property type="molecule type" value="Genomic_DNA"/>
</dbReference>
<feature type="non-terminal residue" evidence="1">
    <location>
        <position position="1"/>
    </location>
</feature>
<accession>A0ABS5VVY7</accession>
<name>A0ABS5VVY7_9BACT</name>
<dbReference type="Proteomes" id="UP000772618">
    <property type="component" value="Unassembled WGS sequence"/>
</dbReference>
<comment type="caution">
    <text evidence="1">The sequence shown here is derived from an EMBL/GenBank/DDBJ whole genome shotgun (WGS) entry which is preliminary data.</text>
</comment>
<evidence type="ECO:0000313" key="1">
    <source>
        <dbReference type="EMBL" id="MBT1705029.1"/>
    </source>
</evidence>
<keyword evidence="2" id="KW-1185">Reference proteome</keyword>
<proteinExistence type="predicted"/>